<protein>
    <submittedName>
        <fullName evidence="2">Cytochrome c</fullName>
    </submittedName>
</protein>
<dbReference type="RefSeq" id="WP_157299561.1">
    <property type="nucleotide sequence ID" value="NZ_BAAAZB010000010.1"/>
</dbReference>
<sequence>MRGIIAVVLLFISIPTNAQRITWYQHIAPLIHSNCSPCHREGDAAPFPLITYEEVAKRASFIKKVTESRYMPPWKPDTHYTAFSNERKLTDEQITMIADWADHNMPKGKDTQEAITLIKGTHYSRKPDMVLTMKAPFIIKGDNMERFIVYKIPFELPDSMNVEAIEFTSSNKKVVHHANYEIDDVPDLDLYNTIDYINLTEGSRQSYEQYVPYRKKMIYYGGWIPGTSYESYPAGIGWKMPKRGVMLLTLHYAPLGREEENISGVQLFFTKAPVKRQIMAVSFGSGGIGEKDIDPYFFIPADVIKSFRLKVTVPEDQSILYVWPHMHYLGKIFKAYGVSPEGDTIPLVSIKDWDFKWQEPYWFPTLKKIPKGTVINVEGTYDNTINNLSNPNIPPRLIYSSGDMKTTDEMLTLVMVYMPYEKGDEKRALR</sequence>
<dbReference type="AlphaFoldDB" id="A0A6N8J7B0"/>
<evidence type="ECO:0000313" key="2">
    <source>
        <dbReference type="EMBL" id="MVT40933.1"/>
    </source>
</evidence>
<gene>
    <name evidence="2" type="ORF">GO495_10110</name>
</gene>
<accession>A0A6N8J7B0</accession>
<reference evidence="2 3" key="1">
    <citation type="submission" date="2019-12" db="EMBL/GenBank/DDBJ databases">
        <title>The draft genomic sequence of strain Chitinophaga oryziterrae JCM 16595.</title>
        <authorList>
            <person name="Zhang X."/>
        </authorList>
    </citation>
    <scope>NUCLEOTIDE SEQUENCE [LARGE SCALE GENOMIC DNA]</scope>
    <source>
        <strain evidence="2 3">JCM 16595</strain>
    </source>
</reference>
<evidence type="ECO:0000256" key="1">
    <source>
        <dbReference type="ARBA" id="ARBA00023157"/>
    </source>
</evidence>
<dbReference type="Gene3D" id="2.60.120.230">
    <property type="match status" value="1"/>
</dbReference>
<dbReference type="InterPro" id="IPR036939">
    <property type="entry name" value="Cu2_ascorb_mOase_N_sf"/>
</dbReference>
<keyword evidence="3" id="KW-1185">Reference proteome</keyword>
<proteinExistence type="predicted"/>
<dbReference type="Gene3D" id="2.60.120.310">
    <property type="entry name" value="Copper type II, ascorbate-dependent monooxygenase, N-terminal domain"/>
    <property type="match status" value="1"/>
</dbReference>
<dbReference type="Proteomes" id="UP000468388">
    <property type="component" value="Unassembled WGS sequence"/>
</dbReference>
<comment type="caution">
    <text evidence="2">The sequence shown here is derived from an EMBL/GenBank/DDBJ whole genome shotgun (WGS) entry which is preliminary data.</text>
</comment>
<organism evidence="2 3">
    <name type="scientific">Chitinophaga oryziterrae</name>
    <dbReference type="NCBI Taxonomy" id="1031224"/>
    <lineage>
        <taxon>Bacteria</taxon>
        <taxon>Pseudomonadati</taxon>
        <taxon>Bacteroidota</taxon>
        <taxon>Chitinophagia</taxon>
        <taxon>Chitinophagales</taxon>
        <taxon>Chitinophagaceae</taxon>
        <taxon>Chitinophaga</taxon>
    </lineage>
</organism>
<name>A0A6N8J7B0_9BACT</name>
<dbReference type="GO" id="GO:0005507">
    <property type="term" value="F:copper ion binding"/>
    <property type="evidence" value="ECO:0007669"/>
    <property type="project" value="InterPro"/>
</dbReference>
<dbReference type="InterPro" id="IPR014784">
    <property type="entry name" value="Cu2_ascorb_mOase-like_C"/>
</dbReference>
<evidence type="ECO:0000313" key="3">
    <source>
        <dbReference type="Proteomes" id="UP000468388"/>
    </source>
</evidence>
<dbReference type="OrthoDB" id="9786191at2"/>
<dbReference type="InterPro" id="IPR008977">
    <property type="entry name" value="PHM/PNGase_F_dom_sf"/>
</dbReference>
<dbReference type="GO" id="GO:0016715">
    <property type="term" value="F:oxidoreductase activity, acting on paired donors, with incorporation or reduction of molecular oxygen, reduced ascorbate as one donor, and incorporation of one atom of oxygen"/>
    <property type="evidence" value="ECO:0007669"/>
    <property type="project" value="InterPro"/>
</dbReference>
<dbReference type="EMBL" id="WRXO01000002">
    <property type="protein sequence ID" value="MVT40933.1"/>
    <property type="molecule type" value="Genomic_DNA"/>
</dbReference>
<keyword evidence="1" id="KW-1015">Disulfide bond</keyword>
<dbReference type="SUPFAM" id="SSF49742">
    <property type="entry name" value="PHM/PNGase F"/>
    <property type="match status" value="2"/>
</dbReference>